<feature type="domain" description="C2H2-type" evidence="11">
    <location>
        <begin position="36"/>
        <end position="64"/>
    </location>
</feature>
<dbReference type="PROSITE" id="PS00028">
    <property type="entry name" value="ZINC_FINGER_C2H2_1"/>
    <property type="match status" value="2"/>
</dbReference>
<dbReference type="SMART" id="SM00355">
    <property type="entry name" value="ZnF_C2H2"/>
    <property type="match status" value="2"/>
</dbReference>
<evidence type="ECO:0000256" key="3">
    <source>
        <dbReference type="ARBA" id="ARBA00022737"/>
    </source>
</evidence>
<evidence type="ECO:0000256" key="7">
    <source>
        <dbReference type="ARBA" id="ARBA00023242"/>
    </source>
</evidence>
<dbReference type="InterPro" id="IPR036236">
    <property type="entry name" value="Znf_C2H2_sf"/>
</dbReference>
<evidence type="ECO:0000256" key="10">
    <source>
        <dbReference type="SAM" id="MobiDB-lite"/>
    </source>
</evidence>
<dbReference type="InterPro" id="IPR013087">
    <property type="entry name" value="Znf_C2H2_type"/>
</dbReference>
<comment type="similarity">
    <text evidence="8">Belongs to the snail C2H2-type zinc-finger protein family.</text>
</comment>
<dbReference type="SUPFAM" id="SSF57667">
    <property type="entry name" value="beta-beta-alpha zinc fingers"/>
    <property type="match status" value="1"/>
</dbReference>
<dbReference type="Proteomes" id="UP000027135">
    <property type="component" value="Unassembled WGS sequence"/>
</dbReference>
<dbReference type="InterPro" id="IPR050527">
    <property type="entry name" value="Snail/Krueppel_Znf"/>
</dbReference>
<dbReference type="GO" id="GO:0005634">
    <property type="term" value="C:nucleus"/>
    <property type="evidence" value="ECO:0007669"/>
    <property type="project" value="UniProtKB-SubCell"/>
</dbReference>
<keyword evidence="4 9" id="KW-0863">Zinc-finger</keyword>
<keyword evidence="2" id="KW-0479">Metal-binding</keyword>
<dbReference type="InParanoid" id="A0A067R1Z1"/>
<dbReference type="PANTHER" id="PTHR24388:SF54">
    <property type="entry name" value="PROTEIN ESCARGOT"/>
    <property type="match status" value="1"/>
</dbReference>
<dbReference type="GO" id="GO:0000978">
    <property type="term" value="F:RNA polymerase II cis-regulatory region sequence-specific DNA binding"/>
    <property type="evidence" value="ECO:0007669"/>
    <property type="project" value="TreeGrafter"/>
</dbReference>
<keyword evidence="3" id="KW-0677">Repeat</keyword>
<evidence type="ECO:0000256" key="6">
    <source>
        <dbReference type="ARBA" id="ARBA00023125"/>
    </source>
</evidence>
<reference evidence="12 13" key="1">
    <citation type="journal article" date="2014" name="Nat. Commun.">
        <title>Molecular traces of alternative social organization in a termite genome.</title>
        <authorList>
            <person name="Terrapon N."/>
            <person name="Li C."/>
            <person name="Robertson H.M."/>
            <person name="Ji L."/>
            <person name="Meng X."/>
            <person name="Booth W."/>
            <person name="Chen Z."/>
            <person name="Childers C.P."/>
            <person name="Glastad K.M."/>
            <person name="Gokhale K."/>
            <person name="Gowin J."/>
            <person name="Gronenberg W."/>
            <person name="Hermansen R.A."/>
            <person name="Hu H."/>
            <person name="Hunt B.G."/>
            <person name="Huylmans A.K."/>
            <person name="Khalil S.M."/>
            <person name="Mitchell R.D."/>
            <person name="Munoz-Torres M.C."/>
            <person name="Mustard J.A."/>
            <person name="Pan H."/>
            <person name="Reese J.T."/>
            <person name="Scharf M.E."/>
            <person name="Sun F."/>
            <person name="Vogel H."/>
            <person name="Xiao J."/>
            <person name="Yang W."/>
            <person name="Yang Z."/>
            <person name="Yang Z."/>
            <person name="Zhou J."/>
            <person name="Zhu J."/>
            <person name="Brent C.S."/>
            <person name="Elsik C.G."/>
            <person name="Goodisman M.A."/>
            <person name="Liberles D.A."/>
            <person name="Roe R.M."/>
            <person name="Vargo E.L."/>
            <person name="Vilcinskas A."/>
            <person name="Wang J."/>
            <person name="Bornberg-Bauer E."/>
            <person name="Korb J."/>
            <person name="Zhang G."/>
            <person name="Liebig J."/>
        </authorList>
    </citation>
    <scope>NUCLEOTIDE SEQUENCE [LARGE SCALE GENOMIC DNA]</scope>
    <source>
        <tissue evidence="12">Whole organism</tissue>
    </source>
</reference>
<dbReference type="Pfam" id="PF05605">
    <property type="entry name" value="zf-Di19"/>
    <property type="match status" value="1"/>
</dbReference>
<proteinExistence type="inferred from homology"/>
<organism evidence="12 13">
    <name type="scientific">Zootermopsis nevadensis</name>
    <name type="common">Dampwood termite</name>
    <dbReference type="NCBI Taxonomy" id="136037"/>
    <lineage>
        <taxon>Eukaryota</taxon>
        <taxon>Metazoa</taxon>
        <taxon>Ecdysozoa</taxon>
        <taxon>Arthropoda</taxon>
        <taxon>Hexapoda</taxon>
        <taxon>Insecta</taxon>
        <taxon>Pterygota</taxon>
        <taxon>Neoptera</taxon>
        <taxon>Polyneoptera</taxon>
        <taxon>Dictyoptera</taxon>
        <taxon>Blattodea</taxon>
        <taxon>Blattoidea</taxon>
        <taxon>Termitoidae</taxon>
        <taxon>Termopsidae</taxon>
        <taxon>Zootermopsis</taxon>
    </lineage>
</organism>
<evidence type="ECO:0000256" key="1">
    <source>
        <dbReference type="ARBA" id="ARBA00004123"/>
    </source>
</evidence>
<dbReference type="GO" id="GO:0000981">
    <property type="term" value="F:DNA-binding transcription factor activity, RNA polymerase II-specific"/>
    <property type="evidence" value="ECO:0007669"/>
    <property type="project" value="TreeGrafter"/>
</dbReference>
<feature type="region of interest" description="Disordered" evidence="10">
    <location>
        <begin position="87"/>
        <end position="107"/>
    </location>
</feature>
<accession>A0A067R1Z1</accession>
<evidence type="ECO:0000256" key="2">
    <source>
        <dbReference type="ARBA" id="ARBA00022723"/>
    </source>
</evidence>
<protein>
    <recommendedName>
        <fullName evidence="11">C2H2-type domain-containing protein</fullName>
    </recommendedName>
</protein>
<evidence type="ECO:0000259" key="11">
    <source>
        <dbReference type="PROSITE" id="PS50157"/>
    </source>
</evidence>
<keyword evidence="6" id="KW-0238">DNA-binding</keyword>
<evidence type="ECO:0000256" key="8">
    <source>
        <dbReference type="ARBA" id="ARBA00037948"/>
    </source>
</evidence>
<evidence type="ECO:0000256" key="9">
    <source>
        <dbReference type="PROSITE-ProRule" id="PRU00042"/>
    </source>
</evidence>
<gene>
    <name evidence="12" type="ORF">L798_13127</name>
</gene>
<keyword evidence="7" id="KW-0539">Nucleus</keyword>
<keyword evidence="13" id="KW-1185">Reference proteome</keyword>
<evidence type="ECO:0000313" key="13">
    <source>
        <dbReference type="Proteomes" id="UP000027135"/>
    </source>
</evidence>
<dbReference type="PANTHER" id="PTHR24388">
    <property type="entry name" value="ZINC FINGER PROTEIN"/>
    <property type="match status" value="1"/>
</dbReference>
<name>A0A067R1Z1_ZOONE</name>
<feature type="domain" description="C2H2-type" evidence="11">
    <location>
        <begin position="66"/>
        <end position="94"/>
    </location>
</feature>
<dbReference type="Gene3D" id="3.30.160.60">
    <property type="entry name" value="Classic Zinc Finger"/>
    <property type="match status" value="2"/>
</dbReference>
<comment type="subcellular location">
    <subcellularLocation>
        <location evidence="1">Nucleus</location>
    </subcellularLocation>
</comment>
<sequence>MRVVCFSMSTYTANSFLCATGSPESCAWIATTHLNIKCPLCSRDFVNKSNLNIHIRDVHSDERGPFACPHCGKQVKNRSCLRVHMYQQHRKKESSGKSDVDPLVLPP</sequence>
<evidence type="ECO:0000313" key="12">
    <source>
        <dbReference type="EMBL" id="KDR12901.1"/>
    </source>
</evidence>
<evidence type="ECO:0000256" key="4">
    <source>
        <dbReference type="ARBA" id="ARBA00022771"/>
    </source>
</evidence>
<dbReference type="AlphaFoldDB" id="A0A067R1Z1"/>
<dbReference type="EMBL" id="KK852982">
    <property type="protein sequence ID" value="KDR12901.1"/>
    <property type="molecule type" value="Genomic_DNA"/>
</dbReference>
<evidence type="ECO:0000256" key="5">
    <source>
        <dbReference type="ARBA" id="ARBA00022833"/>
    </source>
</evidence>
<dbReference type="PROSITE" id="PS50157">
    <property type="entry name" value="ZINC_FINGER_C2H2_2"/>
    <property type="match status" value="2"/>
</dbReference>
<dbReference type="InterPro" id="IPR008598">
    <property type="entry name" value="Di19_Zn-bd"/>
</dbReference>
<keyword evidence="5" id="KW-0862">Zinc</keyword>
<dbReference type="GO" id="GO:0008270">
    <property type="term" value="F:zinc ion binding"/>
    <property type="evidence" value="ECO:0007669"/>
    <property type="project" value="UniProtKB-KW"/>
</dbReference>